<organism evidence="6">
    <name type="scientific">human gut metagenome</name>
    <dbReference type="NCBI Taxonomy" id="408170"/>
    <lineage>
        <taxon>unclassified sequences</taxon>
        <taxon>metagenomes</taxon>
        <taxon>organismal metagenomes</taxon>
    </lineage>
</organism>
<dbReference type="GO" id="GO:0003677">
    <property type="term" value="F:DNA binding"/>
    <property type="evidence" value="ECO:0007669"/>
    <property type="project" value="UniProtKB-KW"/>
</dbReference>
<proteinExistence type="predicted"/>
<evidence type="ECO:0000259" key="5">
    <source>
        <dbReference type="Pfam" id="PF01709"/>
    </source>
</evidence>
<evidence type="ECO:0000256" key="4">
    <source>
        <dbReference type="ARBA" id="ARBA00023163"/>
    </source>
</evidence>
<evidence type="ECO:0000313" key="6">
    <source>
        <dbReference type="EMBL" id="EKC77143.1"/>
    </source>
</evidence>
<dbReference type="PANTHER" id="PTHR12532:SF0">
    <property type="entry name" value="TRANSLATIONAL ACTIVATOR OF CYTOCHROME C OXIDASE 1"/>
    <property type="match status" value="1"/>
</dbReference>
<sequence>YEGYGPSGVAIIVETMTDNRNRTASEVRHYFDKYGGNMGATGCVSWSFDKKGVIVINDEDQELDEDKVMEDALEAGAADFAPDEGVYTVYTDPDDVASVAEALTNDGYELLSAQVEMVPQNTIKLTDEGDIKNLQKMLDMFEDNEDVQNVWHNWEE</sequence>
<dbReference type="InterPro" id="IPR029072">
    <property type="entry name" value="YebC-like"/>
</dbReference>
<keyword evidence="2" id="KW-0805">Transcription regulation</keyword>
<keyword evidence="3" id="KW-0238">DNA-binding</keyword>
<dbReference type="Pfam" id="PF01709">
    <property type="entry name" value="Transcrip_reg"/>
    <property type="match status" value="1"/>
</dbReference>
<dbReference type="Gene3D" id="3.30.70.980">
    <property type="match status" value="2"/>
</dbReference>
<dbReference type="InterPro" id="IPR026564">
    <property type="entry name" value="Transcrip_reg_TACO1-like_dom3"/>
</dbReference>
<evidence type="ECO:0000256" key="3">
    <source>
        <dbReference type="ARBA" id="ARBA00023125"/>
    </source>
</evidence>
<dbReference type="InterPro" id="IPR002876">
    <property type="entry name" value="Transcrip_reg_TACO1-like"/>
</dbReference>
<accession>K1U4L3</accession>
<dbReference type="AlphaFoldDB" id="K1U4L3"/>
<dbReference type="PANTHER" id="PTHR12532">
    <property type="entry name" value="TRANSLATIONAL ACTIVATOR OF CYTOCHROME C OXIDASE 1"/>
    <property type="match status" value="1"/>
</dbReference>
<feature type="non-terminal residue" evidence="6">
    <location>
        <position position="1"/>
    </location>
</feature>
<dbReference type="FunFam" id="3.30.70.980:FF:000002">
    <property type="entry name" value="Probable transcriptional regulatory protein YebC"/>
    <property type="match status" value="1"/>
</dbReference>
<name>K1U4L3_9ZZZZ</name>
<dbReference type="InterPro" id="IPR048300">
    <property type="entry name" value="TACO1_YebC-like_2nd/3rd_dom"/>
</dbReference>
<protein>
    <submittedName>
        <fullName evidence="6">Protein containing DUF28</fullName>
    </submittedName>
</protein>
<reference evidence="6" key="1">
    <citation type="journal article" date="2013" name="Environ. Microbiol.">
        <title>Microbiota from the distal guts of lean and obese adolescents exhibit partial functional redundancy besides clear differences in community structure.</title>
        <authorList>
            <person name="Ferrer M."/>
            <person name="Ruiz A."/>
            <person name="Lanza F."/>
            <person name="Haange S.B."/>
            <person name="Oberbach A."/>
            <person name="Till H."/>
            <person name="Bargiela R."/>
            <person name="Campoy C."/>
            <person name="Segura M.T."/>
            <person name="Richter M."/>
            <person name="von Bergen M."/>
            <person name="Seifert J."/>
            <person name="Suarez A."/>
        </authorList>
    </citation>
    <scope>NUCLEOTIDE SEQUENCE</scope>
</reference>
<evidence type="ECO:0000256" key="1">
    <source>
        <dbReference type="ARBA" id="ARBA00022490"/>
    </source>
</evidence>
<feature type="domain" description="TACO1/YebC-like second and third" evidence="5">
    <location>
        <begin position="1"/>
        <end position="154"/>
    </location>
</feature>
<dbReference type="SUPFAM" id="SSF75625">
    <property type="entry name" value="YebC-like"/>
    <property type="match status" value="1"/>
</dbReference>
<evidence type="ECO:0000256" key="2">
    <source>
        <dbReference type="ARBA" id="ARBA00023015"/>
    </source>
</evidence>
<keyword evidence="4" id="KW-0804">Transcription</keyword>
<keyword evidence="1" id="KW-0963">Cytoplasm</keyword>
<gene>
    <name evidence="6" type="ORF">OBE_00503</name>
</gene>
<dbReference type="EMBL" id="AJWZ01000344">
    <property type="protein sequence ID" value="EKC77143.1"/>
    <property type="molecule type" value="Genomic_DNA"/>
</dbReference>
<comment type="caution">
    <text evidence="6">The sequence shown here is derived from an EMBL/GenBank/DDBJ whole genome shotgun (WGS) entry which is preliminary data.</text>
</comment>
<dbReference type="GO" id="GO:0005829">
    <property type="term" value="C:cytosol"/>
    <property type="evidence" value="ECO:0007669"/>
    <property type="project" value="TreeGrafter"/>
</dbReference>